<proteinExistence type="predicted"/>
<organism evidence="2 3">
    <name type="scientific">Ficus carica</name>
    <name type="common">Common fig</name>
    <dbReference type="NCBI Taxonomy" id="3494"/>
    <lineage>
        <taxon>Eukaryota</taxon>
        <taxon>Viridiplantae</taxon>
        <taxon>Streptophyta</taxon>
        <taxon>Embryophyta</taxon>
        <taxon>Tracheophyta</taxon>
        <taxon>Spermatophyta</taxon>
        <taxon>Magnoliopsida</taxon>
        <taxon>eudicotyledons</taxon>
        <taxon>Gunneridae</taxon>
        <taxon>Pentapetalae</taxon>
        <taxon>rosids</taxon>
        <taxon>fabids</taxon>
        <taxon>Rosales</taxon>
        <taxon>Moraceae</taxon>
        <taxon>Ficeae</taxon>
        <taxon>Ficus</taxon>
    </lineage>
</organism>
<feature type="chain" id="PRO_5041718896" evidence="1">
    <location>
        <begin position="16"/>
        <end position="56"/>
    </location>
</feature>
<accession>A0AA87ZI03</accession>
<keyword evidence="3" id="KW-1185">Reference proteome</keyword>
<sequence>MKPVLSCTWISFGLALRWVMVGGTCRLTGIGTGDKLVGEGVRIGAGVGLGLNRGRL</sequence>
<comment type="caution">
    <text evidence="2">The sequence shown here is derived from an EMBL/GenBank/DDBJ whole genome shotgun (WGS) entry which is preliminary data.</text>
</comment>
<feature type="signal peptide" evidence="1">
    <location>
        <begin position="1"/>
        <end position="15"/>
    </location>
</feature>
<dbReference type="Gramene" id="FCD_00013003-RA">
    <property type="protein sequence ID" value="FCD_00013003-RA:cds"/>
    <property type="gene ID" value="FCD_00013003"/>
</dbReference>
<evidence type="ECO:0000313" key="3">
    <source>
        <dbReference type="Proteomes" id="UP001187192"/>
    </source>
</evidence>
<dbReference type="Proteomes" id="UP001187192">
    <property type="component" value="Unassembled WGS sequence"/>
</dbReference>
<keyword evidence="1" id="KW-0732">Signal</keyword>
<gene>
    <name evidence="2" type="ORF">TIFTF001_004266</name>
</gene>
<reference evidence="2" key="1">
    <citation type="submission" date="2023-07" db="EMBL/GenBank/DDBJ databases">
        <title>draft genome sequence of fig (Ficus carica).</title>
        <authorList>
            <person name="Takahashi T."/>
            <person name="Nishimura K."/>
        </authorList>
    </citation>
    <scope>NUCLEOTIDE SEQUENCE</scope>
</reference>
<dbReference type="EMBL" id="BTGU01000004">
    <property type="protein sequence ID" value="GMN33634.1"/>
    <property type="molecule type" value="Genomic_DNA"/>
</dbReference>
<dbReference type="AlphaFoldDB" id="A0AA87ZI03"/>
<dbReference type="Gramene" id="FCD_00026867-RA">
    <property type="protein sequence ID" value="FCD_00026867-RA:cds"/>
    <property type="gene ID" value="FCD_00026867"/>
</dbReference>
<evidence type="ECO:0000256" key="1">
    <source>
        <dbReference type="SAM" id="SignalP"/>
    </source>
</evidence>
<protein>
    <submittedName>
        <fullName evidence="2">Uncharacterized protein</fullName>
    </submittedName>
</protein>
<name>A0AA87ZI03_FICCA</name>
<evidence type="ECO:0000313" key="2">
    <source>
        <dbReference type="EMBL" id="GMN33634.1"/>
    </source>
</evidence>